<comment type="caution">
    <text evidence="1">The sequence shown here is derived from an EMBL/GenBank/DDBJ whole genome shotgun (WGS) entry which is preliminary data.</text>
</comment>
<dbReference type="AlphaFoldDB" id="A0A557RE61"/>
<protein>
    <submittedName>
        <fullName evidence="1">Uncharacterized protein</fullName>
    </submittedName>
</protein>
<reference evidence="1 2" key="1">
    <citation type="submission" date="2019-07" db="EMBL/GenBank/DDBJ databases">
        <title>Reclasification of Spiribacter aquaticus.</title>
        <authorList>
            <person name="Leon M.J."/>
            <person name="Sanchez-Porro C."/>
            <person name="Ventosa A."/>
        </authorList>
    </citation>
    <scope>NUCLEOTIDE SEQUENCE [LARGE SCALE GENOMIC DNA]</scope>
    <source>
        <strain evidence="1 2">SP30</strain>
    </source>
</reference>
<dbReference type="RefSeq" id="WP_144348461.1">
    <property type="nucleotide sequence ID" value="NZ_VMKP01000005.1"/>
</dbReference>
<name>A0A557RE61_9GAMM</name>
<evidence type="ECO:0000313" key="2">
    <source>
        <dbReference type="Proteomes" id="UP000316688"/>
    </source>
</evidence>
<dbReference type="EMBL" id="VMKP01000005">
    <property type="protein sequence ID" value="TVO63446.1"/>
    <property type="molecule type" value="Genomic_DNA"/>
</dbReference>
<evidence type="ECO:0000313" key="1">
    <source>
        <dbReference type="EMBL" id="TVO63446.1"/>
    </source>
</evidence>
<accession>A0A557RE61</accession>
<keyword evidence="2" id="KW-1185">Reference proteome</keyword>
<dbReference type="Proteomes" id="UP000316688">
    <property type="component" value="Unassembled WGS sequence"/>
</dbReference>
<sequence>MDRTPYRLDLNWQTRLALDWLTRDPETAAYWRAIARANDISAVTHELTTAMVEEVSALPASWARDAAMKSLQQVEWRELAQSLGAE</sequence>
<proteinExistence type="predicted"/>
<organism evidence="1 2">
    <name type="scientific">Spiribacter aquaticus</name>
    <dbReference type="NCBI Taxonomy" id="1935996"/>
    <lineage>
        <taxon>Bacteria</taxon>
        <taxon>Pseudomonadati</taxon>
        <taxon>Pseudomonadota</taxon>
        <taxon>Gammaproteobacteria</taxon>
        <taxon>Chromatiales</taxon>
        <taxon>Ectothiorhodospiraceae</taxon>
        <taxon>Spiribacter</taxon>
    </lineage>
</organism>
<gene>
    <name evidence="1" type="ORF">FPL11_09895</name>
</gene>